<sequence>MAQYDDNEREYPEPETILAIRGAINTGLHGGPMGPPGHWLNEFWRIGAALRDHTAMLHGQLDTGPSAGGDC</sequence>
<dbReference type="OrthoDB" id="8965566at2"/>
<evidence type="ECO:0000313" key="1">
    <source>
        <dbReference type="EMBL" id="QET04042.1"/>
    </source>
</evidence>
<organism evidence="1 2">
    <name type="scientific">Cupriavidus pauculus</name>
    <dbReference type="NCBI Taxonomy" id="82633"/>
    <lineage>
        <taxon>Bacteria</taxon>
        <taxon>Pseudomonadati</taxon>
        <taxon>Pseudomonadota</taxon>
        <taxon>Betaproteobacteria</taxon>
        <taxon>Burkholderiales</taxon>
        <taxon>Burkholderiaceae</taxon>
        <taxon>Cupriavidus</taxon>
    </lineage>
</organism>
<protein>
    <submittedName>
        <fullName evidence="1">Uncharacterized protein</fullName>
    </submittedName>
</protein>
<dbReference type="EMBL" id="CP044066">
    <property type="protein sequence ID" value="QET04042.1"/>
    <property type="molecule type" value="Genomic_DNA"/>
</dbReference>
<dbReference type="AlphaFoldDB" id="A0A5P2H7K8"/>
<gene>
    <name evidence="1" type="ORF">FOB72_17985</name>
</gene>
<reference evidence="1 2" key="1">
    <citation type="submission" date="2019-09" db="EMBL/GenBank/DDBJ databases">
        <title>FDA dAtabase for Regulatory Grade micrObial Sequences (FDA-ARGOS): Supporting development and validation of Infectious Disease Dx tests.</title>
        <authorList>
            <person name="Sciortino C."/>
            <person name="Tallon L."/>
            <person name="Sadzewicz L."/>
            <person name="Vavikolanu K."/>
            <person name="Mehta A."/>
            <person name="Aluvathingal J."/>
            <person name="Nadendla S."/>
            <person name="Nandy P."/>
            <person name="Geyer C."/>
            <person name="Yan Y."/>
            <person name="Sichtig H."/>
        </authorList>
    </citation>
    <scope>NUCLEOTIDE SEQUENCE [LARGE SCALE GENOMIC DNA]</scope>
    <source>
        <strain evidence="1 2">FDAARGOS_664</strain>
        <plasmid evidence="1 2">unnamed1</plasmid>
    </source>
</reference>
<accession>A0A5P2H7K8</accession>
<geneLocation type="plasmid" evidence="1">
    <name>unnamed1</name>
</geneLocation>
<name>A0A5P2H7K8_9BURK</name>
<evidence type="ECO:0000313" key="2">
    <source>
        <dbReference type="Proteomes" id="UP000322822"/>
    </source>
</evidence>
<keyword evidence="1" id="KW-0614">Plasmid</keyword>
<dbReference type="Proteomes" id="UP000322822">
    <property type="component" value="Plasmid unnamed1"/>
</dbReference>
<proteinExistence type="predicted"/>